<dbReference type="Gene3D" id="3.60.21.10">
    <property type="match status" value="1"/>
</dbReference>
<evidence type="ECO:0000313" key="3">
    <source>
        <dbReference type="EMBL" id="MBD2845798.1"/>
    </source>
</evidence>
<keyword evidence="1" id="KW-1133">Transmembrane helix</keyword>
<feature type="transmembrane region" description="Helical" evidence="1">
    <location>
        <begin position="41"/>
        <end position="60"/>
    </location>
</feature>
<name>A0A927BUU7_9BACL</name>
<reference evidence="3" key="1">
    <citation type="submission" date="2020-09" db="EMBL/GenBank/DDBJ databases">
        <title>A novel bacterium of genus Paenibacillus, isolated from South China Sea.</title>
        <authorList>
            <person name="Huang H."/>
            <person name="Mo K."/>
            <person name="Hu Y."/>
        </authorList>
    </citation>
    <scope>NUCLEOTIDE SEQUENCE</scope>
    <source>
        <strain evidence="3">IB182496</strain>
    </source>
</reference>
<keyword evidence="1" id="KW-0472">Membrane</keyword>
<evidence type="ECO:0000259" key="2">
    <source>
        <dbReference type="Pfam" id="PF00149"/>
    </source>
</evidence>
<keyword evidence="1" id="KW-0812">Transmembrane</keyword>
<evidence type="ECO:0000256" key="1">
    <source>
        <dbReference type="SAM" id="Phobius"/>
    </source>
</evidence>
<feature type="transmembrane region" description="Helical" evidence="1">
    <location>
        <begin position="113"/>
        <end position="134"/>
    </location>
</feature>
<protein>
    <submittedName>
        <fullName evidence="3">Metallophosphoesterase</fullName>
    </submittedName>
</protein>
<dbReference type="PANTHER" id="PTHR31302:SF0">
    <property type="entry name" value="TRANSMEMBRANE PROTEIN WITH METALLOPHOSPHOESTERASE DOMAIN"/>
    <property type="match status" value="1"/>
</dbReference>
<evidence type="ECO:0000313" key="4">
    <source>
        <dbReference type="Proteomes" id="UP000621560"/>
    </source>
</evidence>
<dbReference type="PANTHER" id="PTHR31302">
    <property type="entry name" value="TRANSMEMBRANE PROTEIN WITH METALLOPHOSPHOESTERASE DOMAIN-RELATED"/>
    <property type="match status" value="1"/>
</dbReference>
<feature type="transmembrane region" description="Helical" evidence="1">
    <location>
        <begin position="72"/>
        <end position="93"/>
    </location>
</feature>
<accession>A0A927BUU7</accession>
<dbReference type="AlphaFoldDB" id="A0A927BUU7"/>
<dbReference type="RefSeq" id="WP_190917740.1">
    <property type="nucleotide sequence ID" value="NZ_JACXIZ010000018.1"/>
</dbReference>
<dbReference type="InterPro" id="IPR004843">
    <property type="entry name" value="Calcineurin-like_PHP"/>
</dbReference>
<gene>
    <name evidence="3" type="ORF">IDH44_11400</name>
</gene>
<feature type="domain" description="Calcineurin-like phosphoesterase" evidence="2">
    <location>
        <begin position="155"/>
        <end position="325"/>
    </location>
</feature>
<dbReference type="InterPro" id="IPR029052">
    <property type="entry name" value="Metallo-depent_PP-like"/>
</dbReference>
<proteinExistence type="predicted"/>
<dbReference type="CDD" id="cd07385">
    <property type="entry name" value="MPP_YkuE_C"/>
    <property type="match status" value="1"/>
</dbReference>
<organism evidence="3 4">
    <name type="scientific">Paenibacillus sabuli</name>
    <dbReference type="NCBI Taxonomy" id="2772509"/>
    <lineage>
        <taxon>Bacteria</taxon>
        <taxon>Bacillati</taxon>
        <taxon>Bacillota</taxon>
        <taxon>Bacilli</taxon>
        <taxon>Bacillales</taxon>
        <taxon>Paenibacillaceae</taxon>
        <taxon>Paenibacillus</taxon>
    </lineage>
</organism>
<dbReference type="Pfam" id="PF00149">
    <property type="entry name" value="Metallophos"/>
    <property type="match status" value="1"/>
</dbReference>
<dbReference type="GO" id="GO:0016787">
    <property type="term" value="F:hydrolase activity"/>
    <property type="evidence" value="ECO:0007669"/>
    <property type="project" value="InterPro"/>
</dbReference>
<dbReference type="EMBL" id="JACXIZ010000018">
    <property type="protein sequence ID" value="MBD2845798.1"/>
    <property type="molecule type" value="Genomic_DNA"/>
</dbReference>
<dbReference type="SUPFAM" id="SSF56300">
    <property type="entry name" value="Metallo-dependent phosphatases"/>
    <property type="match status" value="1"/>
</dbReference>
<comment type="caution">
    <text evidence="3">The sequence shown here is derived from an EMBL/GenBank/DDBJ whole genome shotgun (WGS) entry which is preliminary data.</text>
</comment>
<keyword evidence="4" id="KW-1185">Reference proteome</keyword>
<dbReference type="InterPro" id="IPR051158">
    <property type="entry name" value="Metallophosphoesterase_sf"/>
</dbReference>
<sequence>MSRRALMLILLFTLVFAALHFYIGLHGWWFLEALQAGLPQGVYWPLLALVALAYVLARVLERYLPYPVFYMLKVVGSYWLGLLMYAVLLLPLADLAALALRLAGVPASTSVPLLGWIVVGALLAVLILGSLAAWRPVVRRYEASIAKPAGKLRSLRVVVASDLHLGTIMRNRQLRRFVERVNALQPELILLPGDILDDDLRPFVEQQMAATMRGLKAKYGVYAVLGNHEYIGGQPDEFARLMQEEAGVEMLLDRTVRVAEGVYISGRKDRSADAPRFGGGRLPLERLLADVDPRAPIILLDHQPYHLDQAAAAGVDVMLSGHTHRGQLAPNHLITRRLFELDWGYLRKGSLHAIVSSGYGFWGPPLRIGSRAELIELTLRFAHEEQADEDADVRGVTE</sequence>
<dbReference type="Proteomes" id="UP000621560">
    <property type="component" value="Unassembled WGS sequence"/>
</dbReference>